<reference evidence="1" key="1">
    <citation type="submission" date="2020-08" db="EMBL/GenBank/DDBJ databases">
        <title>Genome sequencing and assembly of the red palm weevil Rhynchophorus ferrugineus.</title>
        <authorList>
            <person name="Dias G.B."/>
            <person name="Bergman C.M."/>
            <person name="Manee M."/>
        </authorList>
    </citation>
    <scope>NUCLEOTIDE SEQUENCE</scope>
    <source>
        <strain evidence="1">AA-2017</strain>
        <tissue evidence="1">Whole larva</tissue>
    </source>
</reference>
<dbReference type="EMBL" id="JAACXV010000016">
    <property type="protein sequence ID" value="KAF7287065.1"/>
    <property type="molecule type" value="Genomic_DNA"/>
</dbReference>
<proteinExistence type="predicted"/>
<protein>
    <submittedName>
        <fullName evidence="1">Uncharacterized protein</fullName>
    </submittedName>
</protein>
<evidence type="ECO:0000313" key="1">
    <source>
        <dbReference type="EMBL" id="KAF7287065.1"/>
    </source>
</evidence>
<evidence type="ECO:0000313" key="2">
    <source>
        <dbReference type="Proteomes" id="UP000625711"/>
    </source>
</evidence>
<comment type="caution">
    <text evidence="1">The sequence shown here is derived from an EMBL/GenBank/DDBJ whole genome shotgun (WGS) entry which is preliminary data.</text>
</comment>
<name>A0A834IZD1_RHYFE</name>
<sequence>MEGIKNFVTFAPLRPTDQQAPAFGYGPRPRSHSRNSQIYFSRCIYAAAGRSAHYTFQKVFKSISQRLQPGKPLKDSYELIMIPSSLSKRRNDRIARD</sequence>
<accession>A0A834IZD1</accession>
<dbReference type="AlphaFoldDB" id="A0A834IZD1"/>
<organism evidence="1 2">
    <name type="scientific">Rhynchophorus ferrugineus</name>
    <name type="common">Red palm weevil</name>
    <name type="synonym">Curculio ferrugineus</name>
    <dbReference type="NCBI Taxonomy" id="354439"/>
    <lineage>
        <taxon>Eukaryota</taxon>
        <taxon>Metazoa</taxon>
        <taxon>Ecdysozoa</taxon>
        <taxon>Arthropoda</taxon>
        <taxon>Hexapoda</taxon>
        <taxon>Insecta</taxon>
        <taxon>Pterygota</taxon>
        <taxon>Neoptera</taxon>
        <taxon>Endopterygota</taxon>
        <taxon>Coleoptera</taxon>
        <taxon>Polyphaga</taxon>
        <taxon>Cucujiformia</taxon>
        <taxon>Curculionidae</taxon>
        <taxon>Dryophthorinae</taxon>
        <taxon>Rhynchophorus</taxon>
    </lineage>
</organism>
<dbReference type="Proteomes" id="UP000625711">
    <property type="component" value="Unassembled WGS sequence"/>
</dbReference>
<keyword evidence="2" id="KW-1185">Reference proteome</keyword>
<gene>
    <name evidence="1" type="ORF">GWI33_002447</name>
</gene>